<evidence type="ECO:0000313" key="2">
    <source>
        <dbReference type="EMBL" id="EGT49437.1"/>
    </source>
</evidence>
<proteinExistence type="predicted"/>
<dbReference type="HOGENOM" id="CLU_740169_0_0_1"/>
<sequence length="374" mass="43009">MDPLLTAILNLGCQSLYQKLITEYIEAKELERKKYQDTVIKMKFTMNQKVVEIGDKDGVSAFENVVASDECVVETKNGPMLVPNGVMQSELQKFNLNTDLPELANPCPSCKFQGEKLKFLEDSLRNVAEEKSKCQMECQQLHSVTQNRELFWRGQAQNLVEKLEYYKNLCSPVPMGLTEDEPSGSGAQAPTSPPSPDFIYPPMEPRRRSKQDVELPEPLNQCSDEYKILLHQALTNTKTCPIYRDKKIVVRSCLFSALGSSPMPQLVNNPPRAHLLYRKWRENTASWITMSDIIKEWDKMRIAKTREYMDWKGRENALYDEHMDQLKKGYITCYKRKKRVLVQENTVVEKRKSYAREAVTVPIGSNHGVVFVDL</sequence>
<dbReference type="STRING" id="135651.G0MD60"/>
<dbReference type="EMBL" id="GL379790">
    <property type="protein sequence ID" value="EGT49437.1"/>
    <property type="molecule type" value="Genomic_DNA"/>
</dbReference>
<dbReference type="OrthoDB" id="5908221at2759"/>
<feature type="compositionally biased region" description="Basic and acidic residues" evidence="1">
    <location>
        <begin position="204"/>
        <end position="213"/>
    </location>
</feature>
<dbReference type="Proteomes" id="UP000008068">
    <property type="component" value="Unassembled WGS sequence"/>
</dbReference>
<name>G0MD60_CAEBE</name>
<evidence type="ECO:0000313" key="3">
    <source>
        <dbReference type="Proteomes" id="UP000008068"/>
    </source>
</evidence>
<evidence type="ECO:0000256" key="1">
    <source>
        <dbReference type="SAM" id="MobiDB-lite"/>
    </source>
</evidence>
<accession>G0MD60</accession>
<keyword evidence="3" id="KW-1185">Reference proteome</keyword>
<dbReference type="InParanoid" id="G0MD60"/>
<feature type="region of interest" description="Disordered" evidence="1">
    <location>
        <begin position="176"/>
        <end position="215"/>
    </location>
</feature>
<protein>
    <submittedName>
        <fullName evidence="2">Uncharacterized protein</fullName>
    </submittedName>
</protein>
<dbReference type="AlphaFoldDB" id="G0MD60"/>
<gene>
    <name evidence="2" type="ORF">CAEBREN_11927</name>
</gene>
<organism evidence="3">
    <name type="scientific">Caenorhabditis brenneri</name>
    <name type="common">Nematode worm</name>
    <dbReference type="NCBI Taxonomy" id="135651"/>
    <lineage>
        <taxon>Eukaryota</taxon>
        <taxon>Metazoa</taxon>
        <taxon>Ecdysozoa</taxon>
        <taxon>Nematoda</taxon>
        <taxon>Chromadorea</taxon>
        <taxon>Rhabditida</taxon>
        <taxon>Rhabditina</taxon>
        <taxon>Rhabditomorpha</taxon>
        <taxon>Rhabditoidea</taxon>
        <taxon>Rhabditidae</taxon>
        <taxon>Peloderinae</taxon>
        <taxon>Caenorhabditis</taxon>
    </lineage>
</organism>
<dbReference type="eggNOG" id="ENOG502TIRP">
    <property type="taxonomic scope" value="Eukaryota"/>
</dbReference>
<reference evidence="3" key="1">
    <citation type="submission" date="2011-07" db="EMBL/GenBank/DDBJ databases">
        <authorList>
            <consortium name="Caenorhabditis brenneri Sequencing and Analysis Consortium"/>
            <person name="Wilson R.K."/>
        </authorList>
    </citation>
    <scope>NUCLEOTIDE SEQUENCE [LARGE SCALE GENOMIC DNA]</scope>
    <source>
        <strain evidence="3">PB2801</strain>
    </source>
</reference>